<gene>
    <name evidence="1" type="ORF">SCP_0301700</name>
</gene>
<evidence type="ECO:0000313" key="1">
    <source>
        <dbReference type="EMBL" id="GBE80455.1"/>
    </source>
</evidence>
<dbReference type="InParanoid" id="A0A401GEA6"/>
<dbReference type="GeneID" id="38777372"/>
<organism evidence="1 2">
    <name type="scientific">Sparassis crispa</name>
    <dbReference type="NCBI Taxonomy" id="139825"/>
    <lineage>
        <taxon>Eukaryota</taxon>
        <taxon>Fungi</taxon>
        <taxon>Dikarya</taxon>
        <taxon>Basidiomycota</taxon>
        <taxon>Agaricomycotina</taxon>
        <taxon>Agaricomycetes</taxon>
        <taxon>Polyporales</taxon>
        <taxon>Sparassidaceae</taxon>
        <taxon>Sparassis</taxon>
    </lineage>
</organism>
<proteinExistence type="predicted"/>
<dbReference type="RefSeq" id="XP_027611368.1">
    <property type="nucleotide sequence ID" value="XM_027755567.1"/>
</dbReference>
<protein>
    <submittedName>
        <fullName evidence="1">Uncharacterized protein</fullName>
    </submittedName>
</protein>
<evidence type="ECO:0000313" key="2">
    <source>
        <dbReference type="Proteomes" id="UP000287166"/>
    </source>
</evidence>
<comment type="caution">
    <text evidence="1">The sequence shown here is derived from an EMBL/GenBank/DDBJ whole genome shotgun (WGS) entry which is preliminary data.</text>
</comment>
<dbReference type="EMBL" id="BFAD01000003">
    <property type="protein sequence ID" value="GBE80455.1"/>
    <property type="molecule type" value="Genomic_DNA"/>
</dbReference>
<keyword evidence="2" id="KW-1185">Reference proteome</keyword>
<sequence length="317" mass="35898">MSRIVFFNDCNRKINEDHPHRWEAVTALVYQVQKHLVQSKSTRAAYLKILLDFYEARSEARDLLPMPTDEDVLHFFQNNFPHVHLYLSRNTTRRVVPRAVWRAQVGEAENEVFLPEACVNAVQVSDQCSGDVEAVDFHLESDAFVASAVLVLLHELLYVLIEHVFAQLPDPLLDFRIDSAHAEDWADGGLEYALLGFRIYGEWDAGALDVLRDMKGIVAEVEHPAKAVYSLDTPAGAIELRRFLDSFKTDTLHQMRLADSMEVTVDPPSGGLREHVQSALYTTSAIQRAIRENERKSRVLVPTVRFGIGGCTGSRRR</sequence>
<dbReference type="AlphaFoldDB" id="A0A401GEA6"/>
<dbReference type="Proteomes" id="UP000287166">
    <property type="component" value="Unassembled WGS sequence"/>
</dbReference>
<accession>A0A401GEA6</accession>
<name>A0A401GEA6_9APHY</name>
<reference evidence="1 2" key="1">
    <citation type="journal article" date="2018" name="Sci. Rep.">
        <title>Genome sequence of the cauliflower mushroom Sparassis crispa (Hanabiratake) and its association with beneficial usage.</title>
        <authorList>
            <person name="Kiyama R."/>
            <person name="Furutani Y."/>
            <person name="Kawaguchi K."/>
            <person name="Nakanishi T."/>
        </authorList>
    </citation>
    <scope>NUCLEOTIDE SEQUENCE [LARGE SCALE GENOMIC DNA]</scope>
</reference>